<protein>
    <submittedName>
        <fullName evidence="4">Phage shock protein A (PspA) family protein</fullName>
    </submittedName>
</protein>
<evidence type="ECO:0000313" key="4">
    <source>
        <dbReference type="EMBL" id="MCP2169568.1"/>
    </source>
</evidence>
<proteinExistence type="inferred from homology"/>
<feature type="coiled-coil region" evidence="2">
    <location>
        <begin position="116"/>
        <end position="164"/>
    </location>
</feature>
<dbReference type="EMBL" id="JAMTCK010000019">
    <property type="protein sequence ID" value="MCP2169568.1"/>
    <property type="molecule type" value="Genomic_DNA"/>
</dbReference>
<sequence>MANPFVKAWKYLMAAFSSKIDEHADPKVQIQQAIEEAQRQHQALSQQAAAVIGNQRQLEMKLNRQLGEVEKLQASARQALVLADEARAKGDEVKAKQFEDAAQGFATQLVTAEQGIEDLKTLHDQALQAAAQAKQAVERNAMVLQSKLAERTKLLSQLEQAKMQEQVSHSLRQMTELAAPSNVPSLDEVRDKIEKRYSTALGSAELAQNSVQGRMLEVQQSTTEMAGNARLDQIRASLRGGSVAGEVTSGSGGGSAAASIQQEIQQRVQQAQQNPQANQG</sequence>
<dbReference type="RefSeq" id="WP_253778492.1">
    <property type="nucleotide sequence ID" value="NZ_JAMTCK010000019.1"/>
</dbReference>
<dbReference type="Pfam" id="PF04012">
    <property type="entry name" value="PspA_IM30"/>
    <property type="match status" value="1"/>
</dbReference>
<comment type="caution">
    <text evidence="4">The sequence shown here is derived from an EMBL/GenBank/DDBJ whole genome shotgun (WGS) entry which is preliminary data.</text>
</comment>
<dbReference type="Proteomes" id="UP001206128">
    <property type="component" value="Unassembled WGS sequence"/>
</dbReference>
<feature type="coiled-coil region" evidence="2">
    <location>
        <begin position="27"/>
        <end position="89"/>
    </location>
</feature>
<comment type="similarity">
    <text evidence="1">Belongs to the PspA/Vipp/IM30 family.</text>
</comment>
<gene>
    <name evidence="4" type="ORF">LX83_006454</name>
</gene>
<evidence type="ECO:0000256" key="1">
    <source>
        <dbReference type="ARBA" id="ARBA00043985"/>
    </source>
</evidence>
<name>A0AAE3KP85_9PSEU</name>
<dbReference type="InterPro" id="IPR007157">
    <property type="entry name" value="PspA_VIPP1"/>
</dbReference>
<evidence type="ECO:0000256" key="3">
    <source>
        <dbReference type="SAM" id="MobiDB-lite"/>
    </source>
</evidence>
<evidence type="ECO:0000256" key="2">
    <source>
        <dbReference type="SAM" id="Coils"/>
    </source>
</evidence>
<organism evidence="4 5">
    <name type="scientific">Goodfellowiella coeruleoviolacea</name>
    <dbReference type="NCBI Taxonomy" id="334858"/>
    <lineage>
        <taxon>Bacteria</taxon>
        <taxon>Bacillati</taxon>
        <taxon>Actinomycetota</taxon>
        <taxon>Actinomycetes</taxon>
        <taxon>Pseudonocardiales</taxon>
        <taxon>Pseudonocardiaceae</taxon>
        <taxon>Goodfellowiella</taxon>
    </lineage>
</organism>
<keyword evidence="5" id="KW-1185">Reference proteome</keyword>
<feature type="region of interest" description="Disordered" evidence="3">
    <location>
        <begin position="243"/>
        <end position="280"/>
    </location>
</feature>
<accession>A0AAE3KP85</accession>
<dbReference type="AlphaFoldDB" id="A0AAE3KP85"/>
<feature type="compositionally biased region" description="Low complexity" evidence="3">
    <location>
        <begin position="256"/>
        <end position="280"/>
    </location>
</feature>
<evidence type="ECO:0000313" key="5">
    <source>
        <dbReference type="Proteomes" id="UP001206128"/>
    </source>
</evidence>
<keyword evidence="2" id="KW-0175">Coiled coil</keyword>
<reference evidence="4" key="1">
    <citation type="submission" date="2022-06" db="EMBL/GenBank/DDBJ databases">
        <title>Genomic Encyclopedia of Archaeal and Bacterial Type Strains, Phase II (KMG-II): from individual species to whole genera.</title>
        <authorList>
            <person name="Goeker M."/>
        </authorList>
    </citation>
    <scope>NUCLEOTIDE SEQUENCE</scope>
    <source>
        <strain evidence="4">DSM 43935</strain>
    </source>
</reference>